<dbReference type="Gene3D" id="3.30.559.10">
    <property type="entry name" value="Chloramphenicol acetyltransferase-like domain"/>
    <property type="match status" value="4"/>
</dbReference>
<proteinExistence type="predicted"/>
<dbReference type="CDD" id="cd19543">
    <property type="entry name" value="DCL_NRPS"/>
    <property type="match status" value="1"/>
</dbReference>
<dbReference type="InterPro" id="IPR042099">
    <property type="entry name" value="ANL_N_sf"/>
</dbReference>
<dbReference type="InterPro" id="IPR029058">
    <property type="entry name" value="AB_hydrolase_fold"/>
</dbReference>
<dbReference type="InterPro" id="IPR010060">
    <property type="entry name" value="NRPS_synth"/>
</dbReference>
<dbReference type="InterPro" id="IPR000873">
    <property type="entry name" value="AMP-dep_synth/lig_dom"/>
</dbReference>
<dbReference type="FunFam" id="3.40.50.980:FF:000001">
    <property type="entry name" value="Non-ribosomal peptide synthetase"/>
    <property type="match status" value="2"/>
</dbReference>
<dbReference type="PROSITE" id="PS00455">
    <property type="entry name" value="AMP_BINDING"/>
    <property type="match status" value="3"/>
</dbReference>
<feature type="domain" description="Carrier" evidence="7">
    <location>
        <begin position="3513"/>
        <end position="3587"/>
    </location>
</feature>
<protein>
    <recommendedName>
        <fullName evidence="7">Carrier domain-containing protein</fullName>
    </recommendedName>
</protein>
<dbReference type="PROSITE" id="PS50075">
    <property type="entry name" value="CARRIER"/>
    <property type="match status" value="3"/>
</dbReference>
<dbReference type="SUPFAM" id="SSF52777">
    <property type="entry name" value="CoA-dependent acyltransferases"/>
    <property type="match status" value="8"/>
</dbReference>
<reference evidence="8 9" key="1">
    <citation type="journal article" date="2014" name="BMC Genomics">
        <title>Complete genome sequence of producer of the glycopeptide antibiotic Aculeximycin Kutzneria albida DSM 43870T, a representative of minor genus of Pseudonocardiaceae.</title>
        <authorList>
            <person name="Rebets Y."/>
            <person name="Tokovenko B."/>
            <person name="Lushchyk I."/>
            <person name="Ruckert C."/>
            <person name="Zaburannyi N."/>
            <person name="Bechthold A."/>
            <person name="Kalinowski J."/>
            <person name="Luzhetskyy A."/>
        </authorList>
    </citation>
    <scope>NUCLEOTIDE SEQUENCE [LARGE SCALE GENOMIC DNA]</scope>
    <source>
        <strain evidence="8">DSM 43870</strain>
    </source>
</reference>
<evidence type="ECO:0000256" key="5">
    <source>
        <dbReference type="ARBA" id="ARBA00023194"/>
    </source>
</evidence>
<gene>
    <name evidence="8" type="ORF">KALB_5905</name>
</gene>
<dbReference type="PROSITE" id="PS00012">
    <property type="entry name" value="PHOSPHOPANTETHEINE"/>
    <property type="match status" value="3"/>
</dbReference>
<dbReference type="InterPro" id="IPR023213">
    <property type="entry name" value="CAT-like_dom_sf"/>
</dbReference>
<dbReference type="Gene3D" id="1.10.1200.10">
    <property type="entry name" value="ACP-like"/>
    <property type="match status" value="2"/>
</dbReference>
<dbReference type="GO" id="GO:0005829">
    <property type="term" value="C:cytosol"/>
    <property type="evidence" value="ECO:0007669"/>
    <property type="project" value="TreeGrafter"/>
</dbReference>
<dbReference type="OrthoDB" id="2378856at2"/>
<sequence length="3885" mass="415435">MTTVRAASLPLSSAQKDIWFDEKVSGGGASYNIACYWDIRGPLDVAVLRAALALLVDEAECLRARFVEEVGQPRQLVEPLIEVPLREVDLAQCPDPLAAALGWIDEDLARPFTAEEFPLFRMALLRLAPDRVLFSICNHHLISDGFSYPVYWNRLTALYTALREGTSVAEGRLASLSSLLEAEAGYADSARADKDAQYWLTRFPEEPELLSLAAREAEPGPGFWRAERELGEQVLRQLHEVSWQARVNWQSTVTAAAAVYTGRLAGGGTEVLLSMPVHARVGAAMLGIPGMINNCLPVAVPLSQAMTRPRLLRSAAGELSRALKHQRYRMSRIRAGMGLRSDDRRPFGPFVNFLPHVTRLSIGDCEVTTHTPSTGLIDDFEIAFVDSEEGLRLIVSGNSGRYTEGEVYGHLNRFAGFLARFVAAEADLPVGRIGLLEAPERAALLAVGVGPERPLDEEGVVERFVAHALRGPNALALTENGSSTSYGTLARRASALSRRLDQDGLTAVLAPRGSGFVTGVLAALWRGGAYVPLDATMPVARIARTLADSGAGVLLVDASQRALAAEVLATAGVPTRLVVMDGVEDPLDGLAPVSGDPAALAYILFTSGSTGTPKGALVHRGGLLNHLLAMIEELDLSAATTLVHNAPVTFDISVWQMLTPLLVGGRVLVADRDTAADPGLLFGLLAAESATVLQLVPSLLRASLDAWDLGAAQPDLASLRQVVVTGEALPAQLCARWFDRFPAAPLVNAYGPAECADDVTLAKLTSAEGFAGPGAPLGEPIRNLAVHLLDDAMEPVLGGAVGEIYVSGAGVGHGYLGDPVKTAATFVADPFGPPGTRMYRTGDLAVRRPGNVLEFVQRRDHQVKIRGHRVEPGEVEAALRALPSVADAVVVAGADGNGGTRLLGYFVPRAGGTAEQVRGALSAVLPGYLVPAVLTPLAALPLNTAGKVDRRALPEPVSRPVAARTQVPTEEILCAVFAEVLNLPSVGAGADFFAAGGDSVGAIQVVSRARAAGLLLTPREVFLHKTPAALAAAASPVDSARAPVLADGVGEVDLTPAVHQLREDTRGLAGPVAAYSQHVVFEVPDGLDATGLVTALAGALDHHDVLRTRLLVPVENVWQLEITPPGTVDAAQLVRTEELTGAVDEVLDQARRRLDPERGVTVQAVLLDGLGQRPNRLLLVLHHLVVDGVSWRILLPELMNAWQGRASWSPRGTSVRRWARRLTEQAASARLVADLPRWLDQLRGQDPALGSRGLDPERDTTATARGLRTELSPELTEQLLTGVPAAFHAEVEQVLVAGLALAVAQWRRANRTASGELLLELEGHGRDQFGEELDLSGTVGWFTSVYPVRVDVGELGPHQAGAAVKRVKEQLRALPADRAGFGVLRYLNPQTQQALARFPVPQVGFNYLGRFGEQGDTGGLGTAPDMPLRHVVELDAVAVDRAEGPVLVANWLWAGELLTESEATDLAAAWTSALAAIVRAAETAGGHTPSDFPLVTLEQSEIEEYERDADLADVLPLTPLQKGLLFQTQFDQQGVDADTVQVTLDCQGPLDVAALQAAATALLRRHPGLRACFRYRSSGEAVQLVRTEAEIEIAEVDLSGRPEQLSALTDEEWTRRFEVTTAPLVRFTVVRLGGERFRLLVTAHHILADGWSLSAVFARELLTLWGNGADTSALPALVPHRGYLAWLAEQDEQAARAAWQEELAGIEEPTRLGPDDRQRISALPATLVRRLPEPLFAELTAWARARGLTLNTVLQGCWAVLLGRLTGREDVVFGAVNSGRPAELPGAESMVGVFMHTLPVRVRLDPARGFGELLADLQRRQAELAAHQHLGLGEVQALAGLGELFDTVVTYHNYPMDEPSALSGIVPGTRVLDYQSRVITDFPFALAAFPVDGLRLEAEYRPDVFGPEQISTLLDRFELVLTRVLAAPDAPVGRLDVLGAAERELILGTWAGSIRQHPDTVVGARFEDWVRRGPDVVAAVDAAGEHSYRDLNARVNRLARLLIGRGVGPERVVGLALPRSADTIVAAMAVLKAGGAYLPVDPGYPAERIAHMVRDAAPVLVLTTREVAASLPELPSPTLALDDQSTVDSLAGLPAQDVTAAERLGPLLPAHAAYVIYTSGSTGTPRGVVVDHGGFLAMIDSLAECFGVTPGTRVLQFASYSFDFSVWEMGVALLRGGTAVVADQRHRSGGRPLAELIAEQRVDLAGLPPAVVAAFDQDLRLPEGMSLVVAGEACPPEVARRWSARHRMFNGYGPTETVVGATVSAPLTGQGRPPIGPPTSAHRVYVLDRTLLPVPEGVVGELYVNGWLARCYLGRPDTTAARFVADPFAPGERMYRTGDLVRWLPGGDLDYVGRSDDQVQLRGFRIEPAEIEAALERHPGVLRAVVVLREDGAEAGLVAYVVTAEGVRTEQVREHLAGTLPAHMVPAAFVRLDELPLTPQGKVDRAALPAPGRATAGRGPRTPVEEILCGIFAEVLGLPSVGVDEDFFDSGGHSLLATRAVSRIRSALAVDLPIRALFEARTVAELAGRVGLGGGTRRPPLKPVPRTERGGDRTAPLSAGQRRLWFLNRLDGDKGAYNVPLALRMTGRLDTDALQAALRDLVARHEVLRSIFPDEDGDPYQRVLAESAGHPLLQVTRIGEAALAAAMTAEGRRGFDLAAAPPLRVGLFALAEGEHVLLLVLHHIVFDGWSIAPLTRDLLTAYEARAQGRRPQWTPLPVQYADYAVWQRELLGSPDQEDSLHREQLAHWTSTLAGLPQEVTLPRDFDRPEVSSRLGGQLTFTLGAEVHRGLTELATRTGASLFMVVQAAVAAVLTSLGVGTDIPLGSPVAGRTDSALDELVGFFVNTVVLRTDTSGDPGFTELVRRVRDTNLAAYGHQDLPFEEVVEALNPVRSLSTQPLFQVMVALTEGPSAPATAADLAVRAEFVAAETTKFDVTVELMAPAGESELSGLVSYSLDLYSPATVEEFVNRLRRFLLAVVREPEQRIGQIDLLTPREREDVLVTWNDTAHAVPEATLVELFEAQVARTPDRDAVRAGSTVLSYRELNEWANRLARLLVARGAGPERVVAVALDRSWELVVALLAVLKSGAAYLPVEPDHPADRLREMFAGADPVCLLSDADIAPRMPELARRVLFGEPVPEDGRDLTDAERTSPLCRSNAAYVIYTSGSTGRPKGTVVEHRSVVNYLSWAVHELPSLAHSALLHSPVSFDLTVTALYGPLLSGGCVQVGELAEGALPAELEVAFGKATPSHLALLNLLPRQYSPRAELMLGGEALPADQLAAWRQANPGARVINEYGPTETTVGCTALAIEPGAVLPEGVISIGRPLWNTRIHVLDARLRPVPPGVVGGLYVAGANLARGYAGQPGRTAERFVANPFGGPGSRMYWTGDLARWEPDGTLSFAGRADEQVKIRGYRIEPGEVAAVLAKHPEVGQVAVVAREDRPGDRQLVGYVVPADGRAPDLAALAAFAAAGLPEYMVPAAFLVLDALPLTPNGKLDRRALPAPRLRVGEAGAPSGSVVERTLCEIMAEAVNLPAIGAEDNFFDAGGDSVRVVRVVSKARKAGLKITIADLFAHQSARALTAMIEQRDAPAAPASGSAATAMAEALSEQGGVDADDPFATVLAMRAAGSRAPLFCVHSGVGFALPYLGLAKHLGPDQPLYGVQDPMITELAPQPGTLAEVAADYVRRIRRVRPVGPYHLLGWSFGGLVAQEMAAQLAAAGEEVGVLANLDAYPRLGADPREDEQAMFGWLLELIGHERGEFGGAEVSAQDLLAALRADNNPMAALGPERIAAMIESMRGHDRLVREARPSHFGGRMLLFAATGGVGEEELESKVDRWWDHVEDLEVYRVTAAHDDLMSAEPLAQVGVVLAAQLDRAHRRANRGGRR</sequence>
<dbReference type="RefSeq" id="WP_025359194.1">
    <property type="nucleotide sequence ID" value="NZ_CP007155.1"/>
</dbReference>
<dbReference type="SUPFAM" id="SSF47336">
    <property type="entry name" value="ACP-like"/>
    <property type="match status" value="3"/>
</dbReference>
<feature type="domain" description="Carrier" evidence="7">
    <location>
        <begin position="2459"/>
        <end position="2534"/>
    </location>
</feature>
<evidence type="ECO:0000313" key="9">
    <source>
        <dbReference type="Proteomes" id="UP000019225"/>
    </source>
</evidence>
<dbReference type="InterPro" id="IPR010071">
    <property type="entry name" value="AA_adenyl_dom"/>
</dbReference>
<dbReference type="FunFam" id="3.30.300.30:FF:000010">
    <property type="entry name" value="Enterobactin synthetase component F"/>
    <property type="match status" value="2"/>
</dbReference>
<dbReference type="Pfam" id="PF00501">
    <property type="entry name" value="AMP-binding"/>
    <property type="match status" value="3"/>
</dbReference>
<evidence type="ECO:0000256" key="4">
    <source>
        <dbReference type="ARBA" id="ARBA00022737"/>
    </source>
</evidence>
<evidence type="ECO:0000256" key="1">
    <source>
        <dbReference type="ARBA" id="ARBA00001957"/>
    </source>
</evidence>
<dbReference type="InterPro" id="IPR001031">
    <property type="entry name" value="Thioesterase"/>
</dbReference>
<dbReference type="PANTHER" id="PTHR45527:SF1">
    <property type="entry name" value="FATTY ACID SYNTHASE"/>
    <property type="match status" value="1"/>
</dbReference>
<dbReference type="InterPro" id="IPR009081">
    <property type="entry name" value="PP-bd_ACP"/>
</dbReference>
<dbReference type="InterPro" id="IPR045851">
    <property type="entry name" value="AMP-bd_C_sf"/>
</dbReference>
<organism evidence="8 9">
    <name type="scientific">Kutzneria albida DSM 43870</name>
    <dbReference type="NCBI Taxonomy" id="1449976"/>
    <lineage>
        <taxon>Bacteria</taxon>
        <taxon>Bacillati</taxon>
        <taxon>Actinomycetota</taxon>
        <taxon>Actinomycetes</taxon>
        <taxon>Pseudonocardiales</taxon>
        <taxon>Pseudonocardiaceae</taxon>
        <taxon>Kutzneria</taxon>
    </lineage>
</organism>
<accession>W5WFB1</accession>
<dbReference type="GO" id="GO:0072330">
    <property type="term" value="P:monocarboxylic acid biosynthetic process"/>
    <property type="evidence" value="ECO:0007669"/>
    <property type="project" value="UniProtKB-ARBA"/>
</dbReference>
<dbReference type="Gene3D" id="3.40.50.12780">
    <property type="entry name" value="N-terminal domain of ligase-like"/>
    <property type="match status" value="1"/>
</dbReference>
<dbReference type="Pfam" id="PF13193">
    <property type="entry name" value="AMP-binding_C"/>
    <property type="match status" value="3"/>
</dbReference>
<keyword evidence="3" id="KW-0597">Phosphoprotein</keyword>
<dbReference type="HOGENOM" id="CLU_000022_0_0_11"/>
<dbReference type="Pfam" id="PF00668">
    <property type="entry name" value="Condensation"/>
    <property type="match status" value="4"/>
</dbReference>
<dbReference type="NCBIfam" id="TIGR01720">
    <property type="entry name" value="NRPS-para261"/>
    <property type="match status" value="1"/>
</dbReference>
<dbReference type="PANTHER" id="PTHR45527">
    <property type="entry name" value="NONRIBOSOMAL PEPTIDE SYNTHETASE"/>
    <property type="match status" value="1"/>
</dbReference>
<dbReference type="GO" id="GO:0017000">
    <property type="term" value="P:antibiotic biosynthetic process"/>
    <property type="evidence" value="ECO:0007669"/>
    <property type="project" value="UniProtKB-KW"/>
</dbReference>
<evidence type="ECO:0000256" key="6">
    <source>
        <dbReference type="SAM" id="MobiDB-lite"/>
    </source>
</evidence>
<dbReference type="KEGG" id="kal:KALB_5905"/>
<evidence type="ECO:0000256" key="3">
    <source>
        <dbReference type="ARBA" id="ARBA00022553"/>
    </source>
</evidence>
<dbReference type="STRING" id="1449976.KALB_5905"/>
<dbReference type="EMBL" id="CP007155">
    <property type="protein sequence ID" value="AHH99266.1"/>
    <property type="molecule type" value="Genomic_DNA"/>
</dbReference>
<dbReference type="Pfam" id="PF00550">
    <property type="entry name" value="PP-binding"/>
    <property type="match status" value="3"/>
</dbReference>
<evidence type="ECO:0000256" key="2">
    <source>
        <dbReference type="ARBA" id="ARBA00022450"/>
    </source>
</evidence>
<dbReference type="FunFam" id="2.30.38.10:FF:000001">
    <property type="entry name" value="Non-ribosomal peptide synthetase PvdI"/>
    <property type="match status" value="1"/>
</dbReference>
<keyword evidence="2" id="KW-0596">Phosphopantetheine</keyword>
<feature type="domain" description="Carrier" evidence="7">
    <location>
        <begin position="964"/>
        <end position="1038"/>
    </location>
</feature>
<dbReference type="FunFam" id="1.10.1200.10:FF:000016">
    <property type="entry name" value="Non-ribosomal peptide synthase"/>
    <property type="match status" value="1"/>
</dbReference>
<dbReference type="SMART" id="SM00823">
    <property type="entry name" value="PKS_PP"/>
    <property type="match status" value="3"/>
</dbReference>
<dbReference type="SUPFAM" id="SSF56801">
    <property type="entry name" value="Acetyl-CoA synthetase-like"/>
    <property type="match status" value="3"/>
</dbReference>
<dbReference type="CDD" id="cd19540">
    <property type="entry name" value="LCL_NRPS-like"/>
    <property type="match status" value="1"/>
</dbReference>
<dbReference type="Gene3D" id="2.30.38.10">
    <property type="entry name" value="Luciferase, Domain 3"/>
    <property type="match status" value="2"/>
</dbReference>
<dbReference type="Gene3D" id="3.30.559.30">
    <property type="entry name" value="Nonribosomal peptide synthetase, condensation domain"/>
    <property type="match status" value="4"/>
</dbReference>
<keyword evidence="5" id="KW-0045">Antibiotic biosynthesis</keyword>
<dbReference type="Gene3D" id="3.40.50.1820">
    <property type="entry name" value="alpha/beta hydrolase"/>
    <property type="match status" value="1"/>
</dbReference>
<dbReference type="GO" id="GO:0043041">
    <property type="term" value="P:amino acid activation for nonribosomal peptide biosynthetic process"/>
    <property type="evidence" value="ECO:0007669"/>
    <property type="project" value="TreeGrafter"/>
</dbReference>
<dbReference type="GO" id="GO:0008610">
    <property type="term" value="P:lipid biosynthetic process"/>
    <property type="evidence" value="ECO:0007669"/>
    <property type="project" value="UniProtKB-ARBA"/>
</dbReference>
<dbReference type="GO" id="GO:0031177">
    <property type="term" value="F:phosphopantetheine binding"/>
    <property type="evidence" value="ECO:0007669"/>
    <property type="project" value="InterPro"/>
</dbReference>
<dbReference type="Gene3D" id="3.40.50.980">
    <property type="match status" value="4"/>
</dbReference>
<name>W5WFB1_9PSEU</name>
<dbReference type="PATRIC" id="fig|1449976.3.peg.5929"/>
<dbReference type="eggNOG" id="COG1020">
    <property type="taxonomic scope" value="Bacteria"/>
</dbReference>
<comment type="cofactor">
    <cofactor evidence="1">
        <name>pantetheine 4'-phosphate</name>
        <dbReference type="ChEBI" id="CHEBI:47942"/>
    </cofactor>
</comment>
<dbReference type="InterPro" id="IPR001242">
    <property type="entry name" value="Condensation_dom"/>
</dbReference>
<dbReference type="Gene3D" id="3.30.300.30">
    <property type="match status" value="3"/>
</dbReference>
<evidence type="ECO:0000313" key="8">
    <source>
        <dbReference type="EMBL" id="AHH99266.1"/>
    </source>
</evidence>
<keyword evidence="4" id="KW-0677">Repeat</keyword>
<dbReference type="NCBIfam" id="TIGR01733">
    <property type="entry name" value="AA-adenyl-dom"/>
    <property type="match status" value="3"/>
</dbReference>
<dbReference type="InterPro" id="IPR036736">
    <property type="entry name" value="ACP-like_sf"/>
</dbReference>
<dbReference type="GO" id="GO:0044550">
    <property type="term" value="P:secondary metabolite biosynthetic process"/>
    <property type="evidence" value="ECO:0007669"/>
    <property type="project" value="UniProtKB-ARBA"/>
</dbReference>
<dbReference type="FunFam" id="3.40.50.12780:FF:000012">
    <property type="entry name" value="Non-ribosomal peptide synthetase"/>
    <property type="match status" value="1"/>
</dbReference>
<dbReference type="CDD" id="cd05930">
    <property type="entry name" value="A_NRPS"/>
    <property type="match status" value="2"/>
</dbReference>
<dbReference type="InterPro" id="IPR020806">
    <property type="entry name" value="PKS_PP-bd"/>
</dbReference>
<dbReference type="InterPro" id="IPR006162">
    <property type="entry name" value="Ppantetheine_attach_site"/>
</dbReference>
<dbReference type="NCBIfam" id="NF003417">
    <property type="entry name" value="PRK04813.1"/>
    <property type="match status" value="3"/>
</dbReference>
<dbReference type="InterPro" id="IPR025110">
    <property type="entry name" value="AMP-bd_C"/>
</dbReference>
<dbReference type="SUPFAM" id="SSF53474">
    <property type="entry name" value="alpha/beta-Hydrolases"/>
    <property type="match status" value="1"/>
</dbReference>
<dbReference type="Proteomes" id="UP000019225">
    <property type="component" value="Chromosome"/>
</dbReference>
<dbReference type="Pfam" id="PF00975">
    <property type="entry name" value="Thioesterase"/>
    <property type="match status" value="1"/>
</dbReference>
<dbReference type="FunFam" id="3.30.559.10:FF:000012">
    <property type="entry name" value="Non-ribosomal peptide synthetase"/>
    <property type="match status" value="1"/>
</dbReference>
<keyword evidence="9" id="KW-1185">Reference proteome</keyword>
<dbReference type="GO" id="GO:0003824">
    <property type="term" value="F:catalytic activity"/>
    <property type="evidence" value="ECO:0007669"/>
    <property type="project" value="InterPro"/>
</dbReference>
<dbReference type="InterPro" id="IPR020845">
    <property type="entry name" value="AMP-binding_CS"/>
</dbReference>
<feature type="region of interest" description="Disordered" evidence="6">
    <location>
        <begin position="2534"/>
        <end position="2556"/>
    </location>
</feature>
<evidence type="ECO:0000259" key="7">
    <source>
        <dbReference type="PROSITE" id="PS50075"/>
    </source>
</evidence>